<dbReference type="Pfam" id="PF02897">
    <property type="entry name" value="Peptidase_S9_N"/>
    <property type="match status" value="1"/>
</dbReference>
<dbReference type="SUPFAM" id="SSF50993">
    <property type="entry name" value="Peptidase/esterase 'gauge' domain"/>
    <property type="match status" value="1"/>
</dbReference>
<dbReference type="GO" id="GO:0006508">
    <property type="term" value="P:proteolysis"/>
    <property type="evidence" value="ECO:0007669"/>
    <property type="project" value="UniProtKB-KW"/>
</dbReference>
<dbReference type="EC" id="3.4.21.-" evidence="6"/>
<dbReference type="SUPFAM" id="SSF53474">
    <property type="entry name" value="alpha/beta-Hydrolases"/>
    <property type="match status" value="1"/>
</dbReference>
<dbReference type="InterPro" id="IPR002470">
    <property type="entry name" value="Peptidase_S9A"/>
</dbReference>
<dbReference type="InterPro" id="IPR002471">
    <property type="entry name" value="Pept_S9_AS"/>
</dbReference>
<dbReference type="InterPro" id="IPR023302">
    <property type="entry name" value="Pept_S9A_N"/>
</dbReference>
<dbReference type="InterPro" id="IPR051543">
    <property type="entry name" value="Serine_Peptidase_S9A"/>
</dbReference>
<reference evidence="9 10" key="2">
    <citation type="journal article" date="2014" name="J. Gen. Appl. Microbiol.">
        <title>The early diverging ascomycetous budding yeast Saitoella complicata has three histone deacetylases belonging to the Clr6, Hos2, and Rpd3 lineages.</title>
        <authorList>
            <person name="Nishida H."/>
            <person name="Matsumoto T."/>
            <person name="Kondo S."/>
            <person name="Hamamoto M."/>
            <person name="Yoshikawa H."/>
        </authorList>
    </citation>
    <scope>NUCLEOTIDE SEQUENCE [LARGE SCALE GENOMIC DNA]</scope>
    <source>
        <strain evidence="9 10">NRRL Y-17804</strain>
    </source>
</reference>
<keyword evidence="3 6" id="KW-0378">Hydrolase</keyword>
<evidence type="ECO:0000313" key="9">
    <source>
        <dbReference type="EMBL" id="GAO46030.1"/>
    </source>
</evidence>
<evidence type="ECO:0000256" key="4">
    <source>
        <dbReference type="ARBA" id="ARBA00022825"/>
    </source>
</evidence>
<dbReference type="Gene3D" id="2.130.10.120">
    <property type="entry name" value="Prolyl oligopeptidase, N-terminal domain"/>
    <property type="match status" value="1"/>
</dbReference>
<dbReference type="OMA" id="PEQSQFG"/>
<evidence type="ECO:0000259" key="7">
    <source>
        <dbReference type="Pfam" id="PF00326"/>
    </source>
</evidence>
<feature type="domain" description="Peptidase S9A N-terminal" evidence="8">
    <location>
        <begin position="87"/>
        <end position="492"/>
    </location>
</feature>
<keyword evidence="10" id="KW-1185">Reference proteome</keyword>
<comment type="function">
    <text evidence="5">Serine peptidase whose precise substrate specificity remains unclear. Does not cleave peptides after a arginine or lysine residue. Regulates trans-Golgi network morphology and sorting by regulating the membrane binding of the AP-1 complex. May play a role in the regulation of synaptic vesicle exocytosis.</text>
</comment>
<evidence type="ECO:0000256" key="1">
    <source>
        <dbReference type="ARBA" id="ARBA00005228"/>
    </source>
</evidence>
<dbReference type="InterPro" id="IPR029058">
    <property type="entry name" value="AB_hydrolase_fold"/>
</dbReference>
<dbReference type="Pfam" id="PF00326">
    <property type="entry name" value="Peptidase_S9"/>
    <property type="match status" value="1"/>
</dbReference>
<feature type="domain" description="Peptidase S9 prolyl oligopeptidase catalytic" evidence="7">
    <location>
        <begin position="568"/>
        <end position="785"/>
    </location>
</feature>
<name>A0A0E9N9E5_SAICN</name>
<dbReference type="STRING" id="698492.A0A0E9N9E5"/>
<dbReference type="InterPro" id="IPR001375">
    <property type="entry name" value="Peptidase_S9_cat"/>
</dbReference>
<keyword evidence="2 6" id="KW-0645">Protease</keyword>
<dbReference type="EMBL" id="BACD03000002">
    <property type="protein sequence ID" value="GAO46030.1"/>
    <property type="molecule type" value="Genomic_DNA"/>
</dbReference>
<dbReference type="Proteomes" id="UP000033140">
    <property type="component" value="Unassembled WGS sequence"/>
</dbReference>
<gene>
    <name evidence="9" type="ORF">G7K_0275-t1</name>
</gene>
<comment type="caution">
    <text evidence="9">The sequence shown here is derived from an EMBL/GenBank/DDBJ whole genome shotgun (WGS) entry which is preliminary data.</text>
</comment>
<accession>A0A0E9N9E5</accession>
<evidence type="ECO:0000256" key="5">
    <source>
        <dbReference type="ARBA" id="ARBA00045448"/>
    </source>
</evidence>
<keyword evidence="4 6" id="KW-0720">Serine protease</keyword>
<sequence length="795" mass="91134">MYFVYSNNDIQPAVHTHNKLLGVEYVMTAISANRRRRPQYNPRSRMSFLRSQVRRLTLRSSSYISPLRTSMAIARMSTATSALPKPPVANKIPYKYKYHNQEFLDNYHWIRSDDRKSEDAIHYVKAENEYAEAVMKPLQPLVDEIFEECKKRIQEDDTSLPAKHGKYYYFKETQAGKEYPIRQRRLGIDGESEVVLDLNLIDEKTLSLGAYDPSPDNKLLAWSLDTDGSEKYTLQFKILEGDKRILDDVIADIAHGVEWMGDSEHVVYVTFTKTRRTDKVWLHKVGTPRTQDRLLFREEDEAYIVDISKSMSGEYIFIETTTKTTSEVRYIHTSDSSAKVHLFAKRKESLLYYVEHMGKDFIITHNDGAINFKISKRSVEGGKKDEWQDLFEDKLVYVNYVVPFQKHLVVVERSDAVPRFRIFEADNSGSVSSSSPSHTISFDEPDYDATPMSSFDQDFSSETFKFWFNSYLTPKTIYAYNLVTRGKSILKQDLVPTVNKEEYVEEVHWVELPEGAWESQNIPKAVPVTVVYKKGLLKKDGSNPGYLYGYGSYGINNDPRYPEGNAIFSYLDRGFVCAYAKIRGGAECGRAWYEEEGKFLKKKNTFNDFILAAEWLIKENYTSSDRLAIHGGSAGGLLIGATVNQRPELFKAYLAAVPFVDVINTMMDPSIPLTVEEYLEWGDPNEKKYFDYMLSYSPYDNIRPNTSYPNGRVTSGLWDPRVQYWEPAKWVAKQRELGVVGDGSDGSSVLVLETLMQAGHASSSGRYDRLKERAKDVAFVVHYTGADKKTEQANL</sequence>
<dbReference type="PANTHER" id="PTHR11757:SF19">
    <property type="entry name" value="PROLYL ENDOPEPTIDASE-LIKE"/>
    <property type="match status" value="1"/>
</dbReference>
<dbReference type="PROSITE" id="PS00708">
    <property type="entry name" value="PRO_ENDOPEP_SER"/>
    <property type="match status" value="1"/>
</dbReference>
<dbReference type="PANTHER" id="PTHR11757">
    <property type="entry name" value="PROTEASE FAMILY S9A OLIGOPEPTIDASE"/>
    <property type="match status" value="1"/>
</dbReference>
<dbReference type="AlphaFoldDB" id="A0A0E9N9E5"/>
<evidence type="ECO:0000256" key="6">
    <source>
        <dbReference type="RuleBase" id="RU368024"/>
    </source>
</evidence>
<evidence type="ECO:0000256" key="3">
    <source>
        <dbReference type="ARBA" id="ARBA00022801"/>
    </source>
</evidence>
<proteinExistence type="inferred from homology"/>
<dbReference type="GO" id="GO:0004252">
    <property type="term" value="F:serine-type endopeptidase activity"/>
    <property type="evidence" value="ECO:0007669"/>
    <property type="project" value="UniProtKB-UniRule"/>
</dbReference>
<organism evidence="9 10">
    <name type="scientific">Saitoella complicata (strain BCRC 22490 / CBS 7301 / JCM 7358 / NBRC 10748 / NRRL Y-17804)</name>
    <dbReference type="NCBI Taxonomy" id="698492"/>
    <lineage>
        <taxon>Eukaryota</taxon>
        <taxon>Fungi</taxon>
        <taxon>Dikarya</taxon>
        <taxon>Ascomycota</taxon>
        <taxon>Taphrinomycotina</taxon>
        <taxon>Taphrinomycotina incertae sedis</taxon>
        <taxon>Saitoella</taxon>
    </lineage>
</organism>
<dbReference type="PRINTS" id="PR00862">
    <property type="entry name" value="PROLIGOPTASE"/>
</dbReference>
<evidence type="ECO:0000256" key="2">
    <source>
        <dbReference type="ARBA" id="ARBA00022670"/>
    </source>
</evidence>
<protein>
    <recommendedName>
        <fullName evidence="6">Prolyl endopeptidase</fullName>
        <ecNumber evidence="6">3.4.21.-</ecNumber>
    </recommendedName>
</protein>
<evidence type="ECO:0000313" key="10">
    <source>
        <dbReference type="Proteomes" id="UP000033140"/>
    </source>
</evidence>
<dbReference type="Gene3D" id="3.40.50.1820">
    <property type="entry name" value="alpha/beta hydrolase"/>
    <property type="match status" value="1"/>
</dbReference>
<reference evidence="9 10" key="3">
    <citation type="journal article" date="2015" name="Genome Announc.">
        <title>Draft Genome Sequence of the Archiascomycetous Yeast Saitoella complicata.</title>
        <authorList>
            <person name="Yamauchi K."/>
            <person name="Kondo S."/>
            <person name="Hamamoto M."/>
            <person name="Takahashi Y."/>
            <person name="Ogura Y."/>
            <person name="Hayashi T."/>
            <person name="Nishida H."/>
        </authorList>
    </citation>
    <scope>NUCLEOTIDE SEQUENCE [LARGE SCALE GENOMIC DNA]</scope>
    <source>
        <strain evidence="9 10">NRRL Y-17804</strain>
    </source>
</reference>
<comment type="similarity">
    <text evidence="1 6">Belongs to the peptidase S9A family.</text>
</comment>
<evidence type="ECO:0000259" key="8">
    <source>
        <dbReference type="Pfam" id="PF02897"/>
    </source>
</evidence>
<reference evidence="9 10" key="1">
    <citation type="journal article" date="2011" name="J. Gen. Appl. Microbiol.">
        <title>Draft genome sequencing of the enigmatic yeast Saitoella complicata.</title>
        <authorList>
            <person name="Nishida H."/>
            <person name="Hamamoto M."/>
            <person name="Sugiyama J."/>
        </authorList>
    </citation>
    <scope>NUCLEOTIDE SEQUENCE [LARGE SCALE GENOMIC DNA]</scope>
    <source>
        <strain evidence="9 10">NRRL Y-17804</strain>
    </source>
</reference>